<proteinExistence type="predicted"/>
<dbReference type="EMBL" id="CAXAMM010001348">
    <property type="protein sequence ID" value="CAK8991657.1"/>
    <property type="molecule type" value="Genomic_DNA"/>
</dbReference>
<evidence type="ECO:0000256" key="1">
    <source>
        <dbReference type="SAM" id="MobiDB-lite"/>
    </source>
</evidence>
<sequence length="393" mass="44464">MTASLCHGLSAFRPASAARDTGAKWHATRHHQIQKETRQKKQLKLKRLVATIRPSSAVPPRAKRTVNVEGWADFPGLPVGPALVDREVSFRTQPSMRQVREQLLDCWQRSSCLQESSSQVTEYHPMEVKKTDCQFSRFAKMFDPNKLPKDFRRQLYHGQYRLPRGGGGGGGGNLGLQVCHELDIAYFEDVQFWESDVPQTPPNTPVHACAPDNSDAKRDRLSKTPTLPCSRNQRNPSLTSEAESELQPQPFQRQTTHTTDNEMPVVETERADACEESSSSACPELPEPDFSMAPLADDEIVYNDTTVEHEKRLSMLSPHIDVQPRAHWLEVQERRVGQQIRRNQVSYDETPRPRQAGGLVTRNWLSRKVRAAGRGPCVLTPELRRVSNEADEM</sequence>
<dbReference type="Proteomes" id="UP001642464">
    <property type="component" value="Unassembled WGS sequence"/>
</dbReference>
<name>A0ABP0HP43_9DINO</name>
<accession>A0ABP0HP43</accession>
<gene>
    <name evidence="2" type="ORF">SCF082_LOCUS2754</name>
</gene>
<reference evidence="2 3" key="1">
    <citation type="submission" date="2024-02" db="EMBL/GenBank/DDBJ databases">
        <authorList>
            <person name="Chen Y."/>
            <person name="Shah S."/>
            <person name="Dougan E. K."/>
            <person name="Thang M."/>
            <person name="Chan C."/>
        </authorList>
    </citation>
    <scope>NUCLEOTIDE SEQUENCE [LARGE SCALE GENOMIC DNA]</scope>
</reference>
<comment type="caution">
    <text evidence="2">The sequence shown here is derived from an EMBL/GenBank/DDBJ whole genome shotgun (WGS) entry which is preliminary data.</text>
</comment>
<feature type="region of interest" description="Disordered" evidence="1">
    <location>
        <begin position="196"/>
        <end position="264"/>
    </location>
</feature>
<organism evidence="2 3">
    <name type="scientific">Durusdinium trenchii</name>
    <dbReference type="NCBI Taxonomy" id="1381693"/>
    <lineage>
        <taxon>Eukaryota</taxon>
        <taxon>Sar</taxon>
        <taxon>Alveolata</taxon>
        <taxon>Dinophyceae</taxon>
        <taxon>Suessiales</taxon>
        <taxon>Symbiodiniaceae</taxon>
        <taxon>Durusdinium</taxon>
    </lineage>
</organism>
<evidence type="ECO:0000313" key="2">
    <source>
        <dbReference type="EMBL" id="CAK8991657.1"/>
    </source>
</evidence>
<protein>
    <submittedName>
        <fullName evidence="2">Uncharacterized protein</fullName>
    </submittedName>
</protein>
<feature type="compositionally biased region" description="Polar residues" evidence="1">
    <location>
        <begin position="223"/>
        <end position="258"/>
    </location>
</feature>
<keyword evidence="3" id="KW-1185">Reference proteome</keyword>
<evidence type="ECO:0000313" key="3">
    <source>
        <dbReference type="Proteomes" id="UP001642464"/>
    </source>
</evidence>